<dbReference type="Gene3D" id="1.10.3720.10">
    <property type="entry name" value="MetI-like"/>
    <property type="match status" value="1"/>
</dbReference>
<dbReference type="Pfam" id="PF19300">
    <property type="entry name" value="BPD_transp_1_N"/>
    <property type="match status" value="1"/>
</dbReference>
<evidence type="ECO:0000256" key="3">
    <source>
        <dbReference type="ARBA" id="ARBA00022475"/>
    </source>
</evidence>
<comment type="caution">
    <text evidence="11">The sequence shown here is derived from an EMBL/GenBank/DDBJ whole genome shotgun (WGS) entry which is preliminary data.</text>
</comment>
<keyword evidence="7 9" id="KW-0472">Membrane</keyword>
<evidence type="ECO:0000313" key="11">
    <source>
        <dbReference type="EMBL" id="NDL62054.1"/>
    </source>
</evidence>
<keyword evidence="5 9" id="KW-0812">Transmembrane</keyword>
<evidence type="ECO:0000313" key="12">
    <source>
        <dbReference type="Proteomes" id="UP000461443"/>
    </source>
</evidence>
<feature type="transmembrane region" description="Helical" evidence="9">
    <location>
        <begin position="177"/>
        <end position="197"/>
    </location>
</feature>
<dbReference type="Pfam" id="PF00528">
    <property type="entry name" value="BPD_transp_1"/>
    <property type="match status" value="1"/>
</dbReference>
<feature type="transmembrane region" description="Helical" evidence="9">
    <location>
        <begin position="101"/>
        <end position="123"/>
    </location>
</feature>
<keyword evidence="6 9" id="KW-1133">Transmembrane helix</keyword>
<dbReference type="CDD" id="cd06261">
    <property type="entry name" value="TM_PBP2"/>
    <property type="match status" value="1"/>
</dbReference>
<dbReference type="InterPro" id="IPR000515">
    <property type="entry name" value="MetI-like"/>
</dbReference>
<reference evidence="11 12" key="1">
    <citation type="submission" date="2019-12" db="EMBL/GenBank/DDBJ databases">
        <authorList>
            <person name="Lee S.D."/>
        </authorList>
    </citation>
    <scope>NUCLEOTIDE SEQUENCE [LARGE SCALE GENOMIC DNA]</scope>
    <source>
        <strain evidence="11 12">SAP-6</strain>
    </source>
</reference>
<dbReference type="EMBL" id="WUBS01000003">
    <property type="protein sequence ID" value="NDL62054.1"/>
    <property type="molecule type" value="Genomic_DNA"/>
</dbReference>
<dbReference type="RefSeq" id="WP_162364746.1">
    <property type="nucleotide sequence ID" value="NZ_WUBS01000003.1"/>
</dbReference>
<organism evidence="11 12">
    <name type="scientific">Acerihabitans arboris</name>
    <dbReference type="NCBI Taxonomy" id="2691583"/>
    <lineage>
        <taxon>Bacteria</taxon>
        <taxon>Pseudomonadati</taxon>
        <taxon>Pseudomonadota</taxon>
        <taxon>Gammaproteobacteria</taxon>
        <taxon>Enterobacterales</taxon>
        <taxon>Pectobacteriaceae</taxon>
        <taxon>Acerihabitans</taxon>
    </lineage>
</organism>
<feature type="transmembrane region" description="Helical" evidence="9">
    <location>
        <begin position="281"/>
        <end position="306"/>
    </location>
</feature>
<evidence type="ECO:0000256" key="8">
    <source>
        <dbReference type="ARBA" id="ARBA00024202"/>
    </source>
</evidence>
<proteinExistence type="inferred from homology"/>
<dbReference type="PROSITE" id="PS50928">
    <property type="entry name" value="ABC_TM1"/>
    <property type="match status" value="1"/>
</dbReference>
<evidence type="ECO:0000259" key="10">
    <source>
        <dbReference type="PROSITE" id="PS50928"/>
    </source>
</evidence>
<gene>
    <name evidence="11" type="ORF">GRH90_04695</name>
</gene>
<dbReference type="SUPFAM" id="SSF161098">
    <property type="entry name" value="MetI-like"/>
    <property type="match status" value="1"/>
</dbReference>
<dbReference type="AlphaFoldDB" id="A0A845SGH8"/>
<dbReference type="PANTHER" id="PTHR43163">
    <property type="entry name" value="DIPEPTIDE TRANSPORT SYSTEM PERMEASE PROTEIN DPPB-RELATED"/>
    <property type="match status" value="1"/>
</dbReference>
<evidence type="ECO:0000256" key="4">
    <source>
        <dbReference type="ARBA" id="ARBA00022519"/>
    </source>
</evidence>
<dbReference type="InterPro" id="IPR045621">
    <property type="entry name" value="BPD_transp_1_N"/>
</dbReference>
<evidence type="ECO:0000256" key="2">
    <source>
        <dbReference type="ARBA" id="ARBA00022448"/>
    </source>
</evidence>
<sequence>MKKHILQRLLLGVLTLWLVSMLIFIGTEMLPGDVASAILGQNGTPETVAALREQLGLGQPALQRYLQWLIGILHGNLGTSLANGRPIAAELLPRLGNTLFLATYAALIAIPLAVLLGIASAIWRGSLFDRLANTLTLLSISVPEFFVGYLLVMFLAVRQAWFPSLAMVNPDAGLADRLYNCTLPMFTLVLVVLAHMLRMTRASVGAVMSSSYIETAVLKGIPKWRIVMGHALPNALAPIINVIAFNLAYLVVGVILVEVVFVYPGIGQLMVDAVTKRDLPVVQACGMLFGGTYILLNTLADLLAMWCNPRLRHAR</sequence>
<protein>
    <submittedName>
        <fullName evidence="11">ABC transporter permease subunit</fullName>
    </submittedName>
</protein>
<evidence type="ECO:0000256" key="9">
    <source>
        <dbReference type="RuleBase" id="RU363032"/>
    </source>
</evidence>
<keyword evidence="12" id="KW-1185">Reference proteome</keyword>
<reference evidence="11 12" key="2">
    <citation type="submission" date="2020-02" db="EMBL/GenBank/DDBJ databases">
        <title>The new genus of Enterobacteriales.</title>
        <authorList>
            <person name="Kim I.S."/>
        </authorList>
    </citation>
    <scope>NUCLEOTIDE SEQUENCE [LARGE SCALE GENOMIC DNA]</scope>
    <source>
        <strain evidence="11 12">SAP-6</strain>
    </source>
</reference>
<evidence type="ECO:0000256" key="6">
    <source>
        <dbReference type="ARBA" id="ARBA00022989"/>
    </source>
</evidence>
<comment type="similarity">
    <text evidence="8">Belongs to the binding-protein-dependent transport system permease family. OppBC subfamily.</text>
</comment>
<evidence type="ECO:0000256" key="5">
    <source>
        <dbReference type="ARBA" id="ARBA00022692"/>
    </source>
</evidence>
<evidence type="ECO:0000256" key="1">
    <source>
        <dbReference type="ARBA" id="ARBA00004429"/>
    </source>
</evidence>
<keyword evidence="4" id="KW-0997">Cell inner membrane</keyword>
<name>A0A845SGH8_9GAMM</name>
<keyword evidence="2 9" id="KW-0813">Transport</keyword>
<feature type="domain" description="ABC transmembrane type-1" evidence="10">
    <location>
        <begin position="95"/>
        <end position="300"/>
    </location>
</feature>
<dbReference type="GO" id="GO:0071916">
    <property type="term" value="F:dipeptide transmembrane transporter activity"/>
    <property type="evidence" value="ECO:0007669"/>
    <property type="project" value="TreeGrafter"/>
</dbReference>
<comment type="subcellular location">
    <subcellularLocation>
        <location evidence="1">Cell inner membrane</location>
        <topology evidence="1">Multi-pass membrane protein</topology>
    </subcellularLocation>
    <subcellularLocation>
        <location evidence="9">Cell membrane</location>
        <topology evidence="9">Multi-pass membrane protein</topology>
    </subcellularLocation>
</comment>
<keyword evidence="3" id="KW-1003">Cell membrane</keyword>
<dbReference type="PANTHER" id="PTHR43163:SF6">
    <property type="entry name" value="DIPEPTIDE TRANSPORT SYSTEM PERMEASE PROTEIN DPPB-RELATED"/>
    <property type="match status" value="1"/>
</dbReference>
<dbReference type="Proteomes" id="UP000461443">
    <property type="component" value="Unassembled WGS sequence"/>
</dbReference>
<feature type="transmembrane region" description="Helical" evidence="9">
    <location>
        <begin position="135"/>
        <end position="157"/>
    </location>
</feature>
<dbReference type="InterPro" id="IPR035906">
    <property type="entry name" value="MetI-like_sf"/>
</dbReference>
<feature type="transmembrane region" description="Helical" evidence="9">
    <location>
        <begin position="9"/>
        <end position="27"/>
    </location>
</feature>
<feature type="transmembrane region" description="Helical" evidence="9">
    <location>
        <begin position="235"/>
        <end position="261"/>
    </location>
</feature>
<accession>A0A845SGH8</accession>
<dbReference type="GO" id="GO:0005886">
    <property type="term" value="C:plasma membrane"/>
    <property type="evidence" value="ECO:0007669"/>
    <property type="project" value="UniProtKB-SubCell"/>
</dbReference>
<evidence type="ECO:0000256" key="7">
    <source>
        <dbReference type="ARBA" id="ARBA00023136"/>
    </source>
</evidence>